<gene>
    <name evidence="2" type="ORF">NHE_0494</name>
</gene>
<sequence length="71" mass="8099">MTEHANKVFETSSANKSEKETKVSLSFSMGSFLEYTNLSSEAEDKMICKTSQDKYLRKCSEKMAEKSKCEK</sequence>
<dbReference type="EMBL" id="CP007481">
    <property type="protein sequence ID" value="AHX11436.1"/>
    <property type="molecule type" value="Genomic_DNA"/>
</dbReference>
<dbReference type="STRING" id="1286528.NHE_0494"/>
<protein>
    <submittedName>
        <fullName evidence="2">Uncharacterized protein</fullName>
    </submittedName>
</protein>
<reference evidence="2 3" key="1">
    <citation type="submission" date="2014-03" db="EMBL/GenBank/DDBJ databases">
        <title>Sequencing and Comparison of Genomes and Transcriptome Profiles of Human Ehrlichiosis Agents.</title>
        <authorList>
            <person name="Lin M."/>
            <person name="Daugherty S.C."/>
            <person name="Nagaraj S."/>
            <person name="Cheng Z."/>
            <person name="Xiong Q."/>
            <person name="Lin F.-Y."/>
            <person name="Sengamalay N."/>
            <person name="Ott S."/>
            <person name="Godinez A."/>
            <person name="Tallon L.J."/>
            <person name="Sadzewicz L."/>
            <person name="Fraser C.M."/>
            <person name="Dunning Hotopp J.C."/>
            <person name="Rikihisa Y."/>
        </authorList>
    </citation>
    <scope>NUCLEOTIDE SEQUENCE [LARGE SCALE GENOMIC DNA]</scope>
    <source>
        <strain evidence="2 3">Oregon</strain>
    </source>
</reference>
<keyword evidence="3" id="KW-1185">Reference proteome</keyword>
<dbReference type="KEGG" id="nhm:NHE_0494"/>
<accession>X5H4E5</accession>
<dbReference type="Proteomes" id="UP000023755">
    <property type="component" value="Chromosome"/>
</dbReference>
<proteinExistence type="predicted"/>
<evidence type="ECO:0000256" key="1">
    <source>
        <dbReference type="SAM" id="MobiDB-lite"/>
    </source>
</evidence>
<feature type="region of interest" description="Disordered" evidence="1">
    <location>
        <begin position="1"/>
        <end position="21"/>
    </location>
</feature>
<evidence type="ECO:0000313" key="2">
    <source>
        <dbReference type="EMBL" id="AHX11436.1"/>
    </source>
</evidence>
<dbReference type="HOGENOM" id="CLU_2735901_0_0_5"/>
<organism evidence="2 3">
    <name type="scientific">Neorickettsia helminthoeca str. Oregon</name>
    <dbReference type="NCBI Taxonomy" id="1286528"/>
    <lineage>
        <taxon>Bacteria</taxon>
        <taxon>Pseudomonadati</taxon>
        <taxon>Pseudomonadota</taxon>
        <taxon>Alphaproteobacteria</taxon>
        <taxon>Rickettsiales</taxon>
        <taxon>Anaplasmataceae</taxon>
        <taxon>Neorickettsia</taxon>
    </lineage>
</organism>
<evidence type="ECO:0000313" key="3">
    <source>
        <dbReference type="Proteomes" id="UP000023755"/>
    </source>
</evidence>
<dbReference type="AlphaFoldDB" id="X5H4E5"/>
<name>X5H4E5_9RICK</name>